<reference evidence="8 9" key="1">
    <citation type="journal article" date="2011" name="Proc. Natl. Acad. Sci. U.S.A.">
        <title>Evolutionary erosion of yeast sex chromosomes by mating-type switching accidents.</title>
        <authorList>
            <person name="Gordon J.L."/>
            <person name="Armisen D."/>
            <person name="Proux-Wera E."/>
            <person name="Oheigeartaigh S.S."/>
            <person name="Byrne K.P."/>
            <person name="Wolfe K.H."/>
        </authorList>
    </citation>
    <scope>NUCLEOTIDE SEQUENCE [LARGE SCALE GENOMIC DNA]</scope>
    <source>
        <strain evidence="9">ATCC MYA-139 / BCRC 22969 / CBS 8797 / CCRC 22969 / KCTC 17520 / NBRC 10181 / NCYC 3082</strain>
    </source>
</reference>
<dbReference type="FunFam" id="1.20.1070.10:FF:000160">
    <property type="entry name" value="Related to Opsin-1"/>
    <property type="match status" value="1"/>
</dbReference>
<evidence type="ECO:0000256" key="7">
    <source>
        <dbReference type="SAM" id="Phobius"/>
    </source>
</evidence>
<evidence type="ECO:0000256" key="4">
    <source>
        <dbReference type="ARBA" id="ARBA00022989"/>
    </source>
</evidence>
<dbReference type="GO" id="GO:0005886">
    <property type="term" value="C:plasma membrane"/>
    <property type="evidence" value="ECO:0007669"/>
    <property type="project" value="TreeGrafter"/>
</dbReference>
<keyword evidence="4 7" id="KW-1133">Transmembrane helix</keyword>
<evidence type="ECO:0000256" key="1">
    <source>
        <dbReference type="ARBA" id="ARBA00004141"/>
    </source>
</evidence>
<dbReference type="SMART" id="SM01021">
    <property type="entry name" value="Bac_rhodopsin"/>
    <property type="match status" value="1"/>
</dbReference>
<dbReference type="EMBL" id="HE978321">
    <property type="protein sequence ID" value="CCK71540.1"/>
    <property type="molecule type" value="Genomic_DNA"/>
</dbReference>
<reference evidence="9" key="2">
    <citation type="submission" date="2012-08" db="EMBL/GenBank/DDBJ databases">
        <title>Genome sequence of Kazachstania naganishii.</title>
        <authorList>
            <person name="Gordon J.L."/>
            <person name="Armisen D."/>
            <person name="Proux-Wera E."/>
            <person name="OhEigeartaigh S.S."/>
            <person name="Byrne K.P."/>
            <person name="Wolfe K.H."/>
        </authorList>
    </citation>
    <scope>NUCLEOTIDE SEQUENCE [LARGE SCALE GENOMIC DNA]</scope>
    <source>
        <strain evidence="9">ATCC MYA-139 / BCRC 22969 / CBS 8797 / CCRC 22969 / KCTC 17520 / NBRC 10181 / NCYC 3082</strain>
    </source>
</reference>
<name>J7R9K8_HUIN7</name>
<comment type="subcellular location">
    <subcellularLocation>
        <location evidence="1">Membrane</location>
        <topology evidence="1">Multi-pass membrane protein</topology>
    </subcellularLocation>
</comment>
<organism evidence="8 9">
    <name type="scientific">Huiozyma naganishii (strain ATCC MYA-139 / BCRC 22969 / CBS 8797 / KCTC 17520 / NBRC 10181 / NCYC 3082 / Yp74L-3)</name>
    <name type="common">Yeast</name>
    <name type="synonym">Kazachstania naganishii</name>
    <dbReference type="NCBI Taxonomy" id="1071383"/>
    <lineage>
        <taxon>Eukaryota</taxon>
        <taxon>Fungi</taxon>
        <taxon>Dikarya</taxon>
        <taxon>Ascomycota</taxon>
        <taxon>Saccharomycotina</taxon>
        <taxon>Saccharomycetes</taxon>
        <taxon>Saccharomycetales</taxon>
        <taxon>Saccharomycetaceae</taxon>
        <taxon>Huiozyma</taxon>
    </lineage>
</organism>
<evidence type="ECO:0000256" key="2">
    <source>
        <dbReference type="ARBA" id="ARBA00008130"/>
    </source>
</evidence>
<dbReference type="AlphaFoldDB" id="J7R9K8"/>
<dbReference type="GeneID" id="34527272"/>
<evidence type="ECO:0000256" key="5">
    <source>
        <dbReference type="ARBA" id="ARBA00023136"/>
    </source>
</evidence>
<dbReference type="SUPFAM" id="SSF81321">
    <property type="entry name" value="Family A G protein-coupled receptor-like"/>
    <property type="match status" value="1"/>
</dbReference>
<proteinExistence type="inferred from homology"/>
<dbReference type="CDD" id="cd15239">
    <property type="entry name" value="7tm_YRO2_fungal-like"/>
    <property type="match status" value="1"/>
</dbReference>
<comment type="similarity">
    <text evidence="2">Belongs to the archaeal/bacterial/fungal opsin family.</text>
</comment>
<feature type="transmembrane region" description="Helical" evidence="7">
    <location>
        <begin position="35"/>
        <end position="56"/>
    </location>
</feature>
<dbReference type="Gene3D" id="1.20.1070.10">
    <property type="entry name" value="Rhodopsin 7-helix transmembrane proteins"/>
    <property type="match status" value="1"/>
</dbReference>
<feature type="transmembrane region" description="Helical" evidence="7">
    <location>
        <begin position="238"/>
        <end position="262"/>
    </location>
</feature>
<dbReference type="eggNOG" id="ENOG502QQVQ">
    <property type="taxonomic scope" value="Eukaryota"/>
</dbReference>
<dbReference type="InterPro" id="IPR043476">
    <property type="entry name" value="Yro2-like_7TM"/>
</dbReference>
<dbReference type="KEGG" id="kng:KNAG_0H01270"/>
<evidence type="ECO:0000313" key="8">
    <source>
        <dbReference type="EMBL" id="CCK71540.1"/>
    </source>
</evidence>
<gene>
    <name evidence="8" type="primary">KNAG0H01270</name>
    <name evidence="8" type="ordered locus">KNAG_0H01270</name>
</gene>
<feature type="transmembrane region" description="Helical" evidence="7">
    <location>
        <begin position="117"/>
        <end position="135"/>
    </location>
</feature>
<evidence type="ECO:0000256" key="3">
    <source>
        <dbReference type="ARBA" id="ARBA00022692"/>
    </source>
</evidence>
<dbReference type="GO" id="GO:0005783">
    <property type="term" value="C:endoplasmic reticulum"/>
    <property type="evidence" value="ECO:0007669"/>
    <property type="project" value="TreeGrafter"/>
</dbReference>
<protein>
    <submittedName>
        <fullName evidence="8">Uncharacterized protein</fullName>
    </submittedName>
</protein>
<dbReference type="Proteomes" id="UP000006310">
    <property type="component" value="Chromosome 8"/>
</dbReference>
<dbReference type="RefSeq" id="XP_022465785.1">
    <property type="nucleotide sequence ID" value="XM_022609383.1"/>
</dbReference>
<feature type="transmembrane region" description="Helical" evidence="7">
    <location>
        <begin position="142"/>
        <end position="162"/>
    </location>
</feature>
<feature type="transmembrane region" description="Helical" evidence="7">
    <location>
        <begin position="168"/>
        <end position="188"/>
    </location>
</feature>
<dbReference type="OrthoDB" id="536545at2759"/>
<keyword evidence="9" id="KW-1185">Reference proteome</keyword>
<evidence type="ECO:0000313" key="9">
    <source>
        <dbReference type="Proteomes" id="UP000006310"/>
    </source>
</evidence>
<keyword evidence="5 7" id="KW-0472">Membrane</keyword>
<feature type="transmembrane region" description="Helical" evidence="7">
    <location>
        <begin position="200"/>
        <end position="218"/>
    </location>
</feature>
<dbReference type="HOGENOM" id="CLU_054785_1_0_1"/>
<evidence type="ECO:0000256" key="6">
    <source>
        <dbReference type="SAM" id="MobiDB-lite"/>
    </source>
</evidence>
<keyword evidence="3 7" id="KW-0812">Transmembrane</keyword>
<dbReference type="PANTHER" id="PTHR28286">
    <property type="match status" value="1"/>
</dbReference>
<dbReference type="OMA" id="VVHSTYK"/>
<feature type="region of interest" description="Disordered" evidence="6">
    <location>
        <begin position="281"/>
        <end position="303"/>
    </location>
</feature>
<dbReference type="InterPro" id="IPR001425">
    <property type="entry name" value="Arc/bac/fun_rhodopsins"/>
</dbReference>
<feature type="transmembrane region" description="Helical" evidence="7">
    <location>
        <begin position="63"/>
        <end position="82"/>
    </location>
</feature>
<accession>J7R9K8</accession>
<feature type="compositionally biased region" description="Low complexity" evidence="6">
    <location>
        <begin position="283"/>
        <end position="294"/>
    </location>
</feature>
<dbReference type="PANTHER" id="PTHR28286:SF1">
    <property type="entry name" value="30 KDA HEAT SHOCK PROTEIN-RELATED"/>
    <property type="match status" value="1"/>
</dbReference>
<sequence>MSDFVELMKRGGNEALKLNPPYGVDFHITKGGSDWLFAACSIFGSLALLLIIVMFRRPVNERMFFYTAIAPCAVMSVAYFTMGSNLGWAITQAIYNRHRVSTQTTHMGFRQVFYARYVGWFLALPWVVIQASIFGKTPVWHIFFNVLMTEFYVVSFLIGILVHSQYRWGYYTFGCICMFIACISVMTTTRNIAKRKGGELYTCFTYYFGICMFFWFIYPLIWGLCEGGNVLNNDAEQIWYGIMDVLLMGCMPVLFVPVACYLGQDKLGYHFEDIEAELEKLESSMPPKKSSTKSLGKKKKSKK</sequence>